<evidence type="ECO:0000313" key="3">
    <source>
        <dbReference type="Proteomes" id="UP000389128"/>
    </source>
</evidence>
<comment type="caution">
    <text evidence="2">The sequence shown here is derived from an EMBL/GenBank/DDBJ whole genome shotgun (WGS) entry which is preliminary data.</text>
</comment>
<dbReference type="GO" id="GO:0008483">
    <property type="term" value="F:transaminase activity"/>
    <property type="evidence" value="ECO:0007669"/>
    <property type="project" value="TreeGrafter"/>
</dbReference>
<dbReference type="EMBL" id="SDKK01000006">
    <property type="protein sequence ID" value="TYC59840.1"/>
    <property type="molecule type" value="Genomic_DNA"/>
</dbReference>
<dbReference type="GO" id="GO:0030170">
    <property type="term" value="F:pyridoxal phosphate binding"/>
    <property type="evidence" value="ECO:0007669"/>
    <property type="project" value="TreeGrafter"/>
</dbReference>
<evidence type="ECO:0008006" key="4">
    <source>
        <dbReference type="Google" id="ProtNLM"/>
    </source>
</evidence>
<keyword evidence="3" id="KW-1185">Reference proteome</keyword>
<organism evidence="2 3">
    <name type="scientific">Zoogloea oleivorans</name>
    <dbReference type="NCBI Taxonomy" id="1552750"/>
    <lineage>
        <taxon>Bacteria</taxon>
        <taxon>Pseudomonadati</taxon>
        <taxon>Pseudomonadota</taxon>
        <taxon>Betaproteobacteria</taxon>
        <taxon>Rhodocyclales</taxon>
        <taxon>Zoogloeaceae</taxon>
        <taxon>Zoogloea</taxon>
    </lineage>
</organism>
<dbReference type="Proteomes" id="UP000389128">
    <property type="component" value="Unassembled WGS sequence"/>
</dbReference>
<dbReference type="PANTHER" id="PTHR30244">
    <property type="entry name" value="TRANSAMINASE"/>
    <property type="match status" value="1"/>
</dbReference>
<dbReference type="Gene3D" id="3.40.640.10">
    <property type="entry name" value="Type I PLP-dependent aspartate aminotransferase-like (Major domain)"/>
    <property type="match status" value="1"/>
</dbReference>
<name>A0A6C2D097_9RHOO</name>
<dbReference type="SUPFAM" id="SSF53383">
    <property type="entry name" value="PLP-dependent transferases"/>
    <property type="match status" value="1"/>
</dbReference>
<dbReference type="InterPro" id="IPR000653">
    <property type="entry name" value="DegT/StrS_aminotransferase"/>
</dbReference>
<dbReference type="GO" id="GO:0000271">
    <property type="term" value="P:polysaccharide biosynthetic process"/>
    <property type="evidence" value="ECO:0007669"/>
    <property type="project" value="TreeGrafter"/>
</dbReference>
<comment type="similarity">
    <text evidence="1">Belongs to the DegT/DnrJ/EryC1 family.</text>
</comment>
<dbReference type="InterPro" id="IPR015424">
    <property type="entry name" value="PyrdxlP-dep_Trfase"/>
</dbReference>
<protein>
    <recommendedName>
        <fullName evidence="4">DegT/DnrJ/EryC1/StrS aminotransferase family protein</fullName>
    </recommendedName>
</protein>
<evidence type="ECO:0000313" key="2">
    <source>
        <dbReference type="EMBL" id="TYC59840.1"/>
    </source>
</evidence>
<keyword evidence="1" id="KW-0663">Pyridoxal phosphate</keyword>
<evidence type="ECO:0000256" key="1">
    <source>
        <dbReference type="RuleBase" id="RU004508"/>
    </source>
</evidence>
<dbReference type="AlphaFoldDB" id="A0A6C2D097"/>
<proteinExistence type="inferred from homology"/>
<reference evidence="2 3" key="1">
    <citation type="submission" date="2019-01" db="EMBL/GenBank/DDBJ databases">
        <title>Zoogloea oleivorans genome sequencing and assembly.</title>
        <authorList>
            <person name="Tancsics A."/>
            <person name="Farkas M."/>
            <person name="Kriszt B."/>
            <person name="Maroti G."/>
            <person name="Horvath B."/>
        </authorList>
    </citation>
    <scope>NUCLEOTIDE SEQUENCE [LARGE SCALE GENOMIC DNA]</scope>
    <source>
        <strain evidence="2 3">Buc</strain>
    </source>
</reference>
<accession>A0A6C2D097</accession>
<dbReference type="Pfam" id="PF01041">
    <property type="entry name" value="DegT_DnrJ_EryC1"/>
    <property type="match status" value="1"/>
</dbReference>
<dbReference type="InterPro" id="IPR015421">
    <property type="entry name" value="PyrdxlP-dep_Trfase_major"/>
</dbReference>
<dbReference type="PANTHER" id="PTHR30244:SF42">
    <property type="entry name" value="UDP-2-ACETAMIDO-2-DEOXY-3-OXO-D-GLUCURONATE AMINOTRANSFERASE"/>
    <property type="match status" value="1"/>
</dbReference>
<dbReference type="OrthoDB" id="9777744at2"/>
<sequence>MIFAVKPASVTAIPALLGENSLPLSFRIFHPASCRFPSPRVPLLAPPGRASFGLSRGGRFKAVGDGAGQRFYSRGRYALLDAFRLAGVGVEGALLAPAYHCRTMIDPAVSLGGEVLLYALDRQLAPDLASLAELADACRRPVRALLLTHYFGFPQNADPIKAFCAARGIVLIEDCSHAYLQSAARPALGIHGQFVVASPYKFSPAEDGGILVAKSGHFSTLPPLRGRGVVSELKGLVRWIQRGLAARKPFVVQDALDEEIDRVCSVLGDRGTESEQAGNTTSAMYDSGEEGMSGLMTSRWIIQASEPDRIAESRRRNFAAWLAAVDGLPGCRPLFSQLPPDVVPYMFPLYVDLPDPHFYNLKRVGLPIWRWDEMGISECPVSMDYRLHLFHLPCHQALRPTEMAWMVRVLKKVMLHRPPADPAQT</sequence>
<gene>
    <name evidence="2" type="ORF">ETQ85_07325</name>
</gene>